<comment type="caution">
    <text evidence="1">The sequence shown here is derived from an EMBL/GenBank/DDBJ whole genome shotgun (WGS) entry which is preliminary data.</text>
</comment>
<sequence>MQWGYFQAAIRMHLPPKRSILCFRGTKIDPGRSKAVFSPDSLYAAETIKQDFLLPPNLRTVSTRKDFEPTRHITYTLDLMLRVKFQRPAPLRCLTRQSAFQLPNTISTTKELTGPYSEAESMVTVTGRQPRIGPPRTVLGDVERNLFETVVDSLIHTKVCVWSAKLMVTEIDMDRFIFCLEGKSIVGRVHISLLKTIKSITEEASQNGRR</sequence>
<name>A0A7C8NAS1_ORBOL</name>
<dbReference type="EMBL" id="WIQW01000041">
    <property type="protein sequence ID" value="KAF3095242.1"/>
    <property type="molecule type" value="Genomic_DNA"/>
</dbReference>
<proteinExistence type="predicted"/>
<gene>
    <name evidence="1" type="ORF">TWF102_007299</name>
</gene>
<dbReference type="AlphaFoldDB" id="A0A7C8NAS1"/>
<organism evidence="1 2">
    <name type="scientific">Orbilia oligospora</name>
    <name type="common">Nematode-trapping fungus</name>
    <name type="synonym">Arthrobotrys oligospora</name>
    <dbReference type="NCBI Taxonomy" id="2813651"/>
    <lineage>
        <taxon>Eukaryota</taxon>
        <taxon>Fungi</taxon>
        <taxon>Dikarya</taxon>
        <taxon>Ascomycota</taxon>
        <taxon>Pezizomycotina</taxon>
        <taxon>Orbiliomycetes</taxon>
        <taxon>Orbiliales</taxon>
        <taxon>Orbiliaceae</taxon>
        <taxon>Orbilia</taxon>
    </lineage>
</organism>
<dbReference type="Proteomes" id="UP000475325">
    <property type="component" value="Unassembled WGS sequence"/>
</dbReference>
<evidence type="ECO:0000313" key="2">
    <source>
        <dbReference type="Proteomes" id="UP000475325"/>
    </source>
</evidence>
<protein>
    <submittedName>
        <fullName evidence="1">Uncharacterized protein</fullName>
    </submittedName>
</protein>
<reference evidence="1 2" key="1">
    <citation type="submission" date="2019-06" db="EMBL/GenBank/DDBJ databases">
        <authorList>
            <person name="Palmer J.M."/>
        </authorList>
    </citation>
    <scope>NUCLEOTIDE SEQUENCE [LARGE SCALE GENOMIC DNA]</scope>
    <source>
        <strain evidence="1 2">TWF102</strain>
    </source>
</reference>
<accession>A0A7C8NAS1</accession>
<evidence type="ECO:0000313" key="1">
    <source>
        <dbReference type="EMBL" id="KAF3095242.1"/>
    </source>
</evidence>